<dbReference type="GO" id="GO:0016491">
    <property type="term" value="F:oxidoreductase activity"/>
    <property type="evidence" value="ECO:0007669"/>
    <property type="project" value="UniProtKB-KW"/>
</dbReference>
<dbReference type="PANTHER" id="PTHR43157">
    <property type="entry name" value="PHOSPHATIDYLINOSITOL-GLYCAN BIOSYNTHESIS CLASS F PROTEIN-RELATED"/>
    <property type="match status" value="1"/>
</dbReference>
<dbReference type="Pfam" id="PF00106">
    <property type="entry name" value="adh_short"/>
    <property type="match status" value="1"/>
</dbReference>
<dbReference type="InterPro" id="IPR002347">
    <property type="entry name" value="SDR_fam"/>
</dbReference>
<dbReference type="Proteomes" id="UP000521943">
    <property type="component" value="Unassembled WGS sequence"/>
</dbReference>
<dbReference type="PRINTS" id="PR00081">
    <property type="entry name" value="GDHRDH"/>
</dbReference>
<reference evidence="2 3" key="1">
    <citation type="submission" date="2020-07" db="EMBL/GenBank/DDBJ databases">
        <title>Comparative genomics of pyrophilous fungi reveals a link between fire events and developmental genes.</title>
        <authorList>
            <consortium name="DOE Joint Genome Institute"/>
            <person name="Steindorff A.S."/>
            <person name="Carver A."/>
            <person name="Calhoun S."/>
            <person name="Stillman K."/>
            <person name="Liu H."/>
            <person name="Lipzen A."/>
            <person name="Pangilinan J."/>
            <person name="Labutti K."/>
            <person name="Bruns T.D."/>
            <person name="Grigoriev I.V."/>
        </authorList>
    </citation>
    <scope>NUCLEOTIDE SEQUENCE [LARGE SCALE GENOMIC DNA]</scope>
    <source>
        <strain evidence="2 3">CBS 144469</strain>
    </source>
</reference>
<dbReference type="Gene3D" id="3.40.50.720">
    <property type="entry name" value="NAD(P)-binding Rossmann-like Domain"/>
    <property type="match status" value="1"/>
</dbReference>
<dbReference type="PANTHER" id="PTHR43157:SF31">
    <property type="entry name" value="PHOSPHATIDYLINOSITOL-GLYCAN BIOSYNTHESIS CLASS F PROTEIN"/>
    <property type="match status" value="1"/>
</dbReference>
<keyword evidence="1" id="KW-0560">Oxidoreductase</keyword>
<keyword evidence="3" id="KW-1185">Reference proteome</keyword>
<accession>A0A8H6MCA8</accession>
<gene>
    <name evidence="2" type="ORF">DFP72DRAFT_526943</name>
</gene>
<dbReference type="SUPFAM" id="SSF51735">
    <property type="entry name" value="NAD(P)-binding Rossmann-fold domains"/>
    <property type="match status" value="1"/>
</dbReference>
<name>A0A8H6MCA8_9AGAR</name>
<dbReference type="OrthoDB" id="542013at2759"/>
<protein>
    <submittedName>
        <fullName evidence="2">Short-chain dehydrogenase</fullName>
    </submittedName>
</protein>
<dbReference type="InterPro" id="IPR036291">
    <property type="entry name" value="NAD(P)-bd_dom_sf"/>
</dbReference>
<sequence>MKRGLISVMADQFKTVPPVVTADLTGQTVVVTGSNTGLGFQAAKHFARMGPGKLILAVRSQQKGDAAAERIKSETGFKAVEVWLLDQSKFSSVIAFADRFQKEDVRLDILVANAAIIATQYKTTEDGWEESLQVNDLSTSLLCLLLAPRLVETGKKYGTRPRIAIVASSVHYWVEFDDSVYDAESSWQVLSTEKHFAEVLKTDQRYPETKLLNIFFAQSLADLLKDTPVVVDTLNPGYCYSELRTAFTGIQAVVDWLMERLLAWTTEQGSRQLVYGALGGSDKLDQINGAYIELHQVVEPSDHVIGYEGKKRRDKLWGDLVRELSKVDGRVADIVRQYSS</sequence>
<evidence type="ECO:0000256" key="1">
    <source>
        <dbReference type="ARBA" id="ARBA00023002"/>
    </source>
</evidence>
<evidence type="ECO:0000313" key="3">
    <source>
        <dbReference type="Proteomes" id="UP000521943"/>
    </source>
</evidence>
<dbReference type="AlphaFoldDB" id="A0A8H6MCA8"/>
<proteinExistence type="predicted"/>
<evidence type="ECO:0000313" key="2">
    <source>
        <dbReference type="EMBL" id="KAF6763205.1"/>
    </source>
</evidence>
<dbReference type="EMBL" id="JACGCI010000006">
    <property type="protein sequence ID" value="KAF6763205.1"/>
    <property type="molecule type" value="Genomic_DNA"/>
</dbReference>
<comment type="caution">
    <text evidence="2">The sequence shown here is derived from an EMBL/GenBank/DDBJ whole genome shotgun (WGS) entry which is preliminary data.</text>
</comment>
<organism evidence="2 3">
    <name type="scientific">Ephemerocybe angulata</name>
    <dbReference type="NCBI Taxonomy" id="980116"/>
    <lineage>
        <taxon>Eukaryota</taxon>
        <taxon>Fungi</taxon>
        <taxon>Dikarya</taxon>
        <taxon>Basidiomycota</taxon>
        <taxon>Agaricomycotina</taxon>
        <taxon>Agaricomycetes</taxon>
        <taxon>Agaricomycetidae</taxon>
        <taxon>Agaricales</taxon>
        <taxon>Agaricineae</taxon>
        <taxon>Psathyrellaceae</taxon>
        <taxon>Ephemerocybe</taxon>
    </lineage>
</organism>